<organism evidence="2 3">
    <name type="scientific">Pieris brassicae</name>
    <name type="common">White butterfly</name>
    <name type="synonym">Large white butterfly</name>
    <dbReference type="NCBI Taxonomy" id="7116"/>
    <lineage>
        <taxon>Eukaryota</taxon>
        <taxon>Metazoa</taxon>
        <taxon>Ecdysozoa</taxon>
        <taxon>Arthropoda</taxon>
        <taxon>Hexapoda</taxon>
        <taxon>Insecta</taxon>
        <taxon>Pterygota</taxon>
        <taxon>Neoptera</taxon>
        <taxon>Endopterygota</taxon>
        <taxon>Lepidoptera</taxon>
        <taxon>Glossata</taxon>
        <taxon>Ditrysia</taxon>
        <taxon>Papilionoidea</taxon>
        <taxon>Pieridae</taxon>
        <taxon>Pierinae</taxon>
        <taxon>Pieris</taxon>
    </lineage>
</organism>
<reference evidence="2" key="1">
    <citation type="submission" date="2022-05" db="EMBL/GenBank/DDBJ databases">
        <authorList>
            <person name="Okamura Y."/>
        </authorList>
    </citation>
    <scope>NUCLEOTIDE SEQUENCE</scope>
</reference>
<sequence>MRLERLLLRRLQQMLTIRSSVDISTASASTLSARPSQIILRDVYNNSTQMEEAFLALYEKPSTCTLAFNTGSKQSPDKYGNGSTSFSSAETTVGSVANLRWKLDTRRKTTSFVM</sequence>
<comment type="caution">
    <text evidence="2">The sequence shown here is derived from an EMBL/GenBank/DDBJ whole genome shotgun (WGS) entry which is preliminary data.</text>
</comment>
<evidence type="ECO:0000256" key="1">
    <source>
        <dbReference type="SAM" id="MobiDB-lite"/>
    </source>
</evidence>
<dbReference type="Proteomes" id="UP001152562">
    <property type="component" value="Unassembled WGS sequence"/>
</dbReference>
<feature type="region of interest" description="Disordered" evidence="1">
    <location>
        <begin position="69"/>
        <end position="90"/>
    </location>
</feature>
<dbReference type="EMBL" id="CALOZG010000042">
    <property type="protein sequence ID" value="CAH4034997.1"/>
    <property type="molecule type" value="Genomic_DNA"/>
</dbReference>
<proteinExistence type="predicted"/>
<gene>
    <name evidence="2" type="ORF">PIBRA_LOCUS11109</name>
</gene>
<evidence type="ECO:0000313" key="2">
    <source>
        <dbReference type="EMBL" id="CAH4034997.1"/>
    </source>
</evidence>
<evidence type="ECO:0000313" key="3">
    <source>
        <dbReference type="Proteomes" id="UP001152562"/>
    </source>
</evidence>
<feature type="compositionally biased region" description="Polar residues" evidence="1">
    <location>
        <begin position="81"/>
        <end position="90"/>
    </location>
</feature>
<protein>
    <submittedName>
        <fullName evidence="2">Uncharacterized protein</fullName>
    </submittedName>
</protein>
<accession>A0A9P0XHV3</accession>
<keyword evidence="3" id="KW-1185">Reference proteome</keyword>
<name>A0A9P0XHV3_PIEBR</name>
<dbReference type="AlphaFoldDB" id="A0A9P0XHV3"/>